<dbReference type="Gene3D" id="1.25.40.10">
    <property type="entry name" value="Tetratricopeptide repeat domain"/>
    <property type="match status" value="2"/>
</dbReference>
<dbReference type="InterPro" id="IPR013633">
    <property type="entry name" value="NRDE-2"/>
</dbReference>
<dbReference type="SMART" id="SM00386">
    <property type="entry name" value="HAT"/>
    <property type="match status" value="5"/>
</dbReference>
<evidence type="ECO:0000256" key="3">
    <source>
        <dbReference type="ARBA" id="ARBA00022737"/>
    </source>
</evidence>
<dbReference type="PANTHER" id="PTHR13471:SF0">
    <property type="entry name" value="NUCLEAR EXOSOME REGULATOR NRDE2"/>
    <property type="match status" value="1"/>
</dbReference>
<comment type="caution">
    <text evidence="6">The sequence shown here is derived from an EMBL/GenBank/DDBJ whole genome shotgun (WGS) entry which is preliminary data.</text>
</comment>
<dbReference type="GO" id="GO:0006396">
    <property type="term" value="P:RNA processing"/>
    <property type="evidence" value="ECO:0007669"/>
    <property type="project" value="InterPro"/>
</dbReference>
<evidence type="ECO:0000256" key="2">
    <source>
        <dbReference type="ARBA" id="ARBA00009265"/>
    </source>
</evidence>
<keyword evidence="3" id="KW-0677">Repeat</keyword>
<dbReference type="Pfam" id="PF08424">
    <property type="entry name" value="NRDE-2"/>
    <property type="match status" value="1"/>
</dbReference>
<dbReference type="Proteomes" id="UP000235388">
    <property type="component" value="Unassembled WGS sequence"/>
</dbReference>
<protein>
    <submittedName>
        <fullName evidence="6">Uncharacterized protein</fullName>
    </submittedName>
</protein>
<reference evidence="6 7" key="1">
    <citation type="submission" date="2017-11" db="EMBL/GenBank/DDBJ databases">
        <title>De novo assembly and phasing of dikaryotic genomes from two isolates of Puccinia coronata f. sp. avenae, the causal agent of oat crown rust.</title>
        <authorList>
            <person name="Miller M.E."/>
            <person name="Zhang Y."/>
            <person name="Omidvar V."/>
            <person name="Sperschneider J."/>
            <person name="Schwessinger B."/>
            <person name="Raley C."/>
            <person name="Palmer J.M."/>
            <person name="Garnica D."/>
            <person name="Upadhyaya N."/>
            <person name="Rathjen J."/>
            <person name="Taylor J.M."/>
            <person name="Park R.F."/>
            <person name="Dodds P.N."/>
            <person name="Hirsch C.D."/>
            <person name="Kianian S.F."/>
            <person name="Figueroa M."/>
        </authorList>
    </citation>
    <scope>NUCLEOTIDE SEQUENCE [LARGE SCALE GENOMIC DNA]</scope>
    <source>
        <strain evidence="6">12NC29</strain>
    </source>
</reference>
<evidence type="ECO:0000256" key="1">
    <source>
        <dbReference type="ARBA" id="ARBA00004123"/>
    </source>
</evidence>
<comment type="similarity">
    <text evidence="2">Belongs to the NRDE2 family.</text>
</comment>
<evidence type="ECO:0000256" key="4">
    <source>
        <dbReference type="ARBA" id="ARBA00023242"/>
    </source>
</evidence>
<sequence>MKATIPSFDSFPEERRTDKNEPTKDRKDRDDKHGDKADEFLNSLKHQIDTQEEEKQKKRKRNYQTNTEKTQAVKERKKKGTTTITVVPAEHHELNKKPGINKLTFTVDLKDDTFNLLHARPDKAKVPRYRRLGGGQVLGIHSHLRITFSSAHRGDGLELSLKPSSKGISISHPSVLQLLKDKNLKRIALFNKPNGNKNDTKTAAGDHFIPLATSHPPNPSVPLGISLYEEEPESEHDDGLGDDYLPPEDEGGLSYLDQLNLRKGELEKKTSQHPEDVEAWLALVSLQDEMKELGLVGLRTRMANMDQEAISRHVQGTSDLKISYLKRALREPCNQNNEKLLLAYMKAYCDQPDLDLTKEWKQILDAHPTATGLWIEYVDWKQTEAGSMNVLEMVEVYEELIDRLVTRSETPNTPEKERTLFEQSIVYLFHRCCLMLKQAGYTERAAAAFQAIMEINFFRPRQKNLESFNELVDDFETFWDSELPRIGEDGAKGWTNMDLESVLPEPQPAKHTSPDQSIQTLQGNSTSAMSSYWQAQEMKAHRPLRTTDVQDDEDPFGCVLFDDIRNLLFLLSTNDSLQALLYSFLSFVGVSIPPPDIDTNVPFFTDPFLFTELIDVPERQSTFWPQLDQKLPSFDPYGPTERLSGIKQPQMIPLRIFPYDIRQMFADPAHWFVRFDPPKESIDFIVNSFRTLRSSAGLKKDTYFQLCELSFEARVNISSAVQLAKHSLSLDPQNLVLWDAYARLCLLHGKPKKARDVYVKTLEMSEQSAVGLLSLWYSWAEMELQLGHAQLVISILARTVNCLNETPSELVRNSTQVRSPALLLRVRRAFTGHLAGSFQDDVPMSQLRSRVSAAAGYGTFQHLTEGFGAGSEAFERSIEALRRLKSAAEEEELWLAYGRLIFRQLRGHQSFKPSLIRASLHRAIARFPNNAVFHALFAFNESKLRIENHTRRLVDTVLLNNPPLVSASRWLFAIWVELHLNSATYNLAAVRGLFERALTNPSVRSCVQVWRLYIELELRNGNLERARSVVTRAVAHCPWVKELYLVPFTSHFEKDTSQLKAQFVRRMCRLVDEKCVRIRDRAGWKRLQTGDRPSSPCSP</sequence>
<dbReference type="STRING" id="200324.A0A2N5T875"/>
<dbReference type="InterPro" id="IPR011990">
    <property type="entry name" value="TPR-like_helical_dom_sf"/>
</dbReference>
<accession>A0A2N5T875</accession>
<evidence type="ECO:0000256" key="5">
    <source>
        <dbReference type="SAM" id="MobiDB-lite"/>
    </source>
</evidence>
<feature type="region of interest" description="Disordered" evidence="5">
    <location>
        <begin position="230"/>
        <end position="251"/>
    </location>
</feature>
<dbReference type="EMBL" id="PGCJ01000781">
    <property type="protein sequence ID" value="PLW21697.1"/>
    <property type="molecule type" value="Genomic_DNA"/>
</dbReference>
<dbReference type="GO" id="GO:0031048">
    <property type="term" value="P:regulatory ncRNA-mediated heterochromatin formation"/>
    <property type="evidence" value="ECO:0007669"/>
    <property type="project" value="TreeGrafter"/>
</dbReference>
<gene>
    <name evidence="6" type="ORF">PCANC_03202</name>
</gene>
<name>A0A2N5T875_9BASI</name>
<keyword evidence="7" id="KW-1185">Reference proteome</keyword>
<dbReference type="GO" id="GO:1902369">
    <property type="term" value="P:negative regulation of RNA catabolic process"/>
    <property type="evidence" value="ECO:0007669"/>
    <property type="project" value="TreeGrafter"/>
</dbReference>
<dbReference type="OrthoDB" id="297219at2759"/>
<dbReference type="PANTHER" id="PTHR13471">
    <property type="entry name" value="TETRATRICOPEPTIDE-LIKE HELICAL"/>
    <property type="match status" value="1"/>
</dbReference>
<feature type="compositionally biased region" description="Basic and acidic residues" evidence="5">
    <location>
        <begin position="46"/>
        <end position="56"/>
    </location>
</feature>
<organism evidence="6 7">
    <name type="scientific">Puccinia coronata f. sp. avenae</name>
    <dbReference type="NCBI Taxonomy" id="200324"/>
    <lineage>
        <taxon>Eukaryota</taxon>
        <taxon>Fungi</taxon>
        <taxon>Dikarya</taxon>
        <taxon>Basidiomycota</taxon>
        <taxon>Pucciniomycotina</taxon>
        <taxon>Pucciniomycetes</taxon>
        <taxon>Pucciniales</taxon>
        <taxon>Pucciniaceae</taxon>
        <taxon>Puccinia</taxon>
    </lineage>
</organism>
<feature type="compositionally biased region" description="Basic and acidic residues" evidence="5">
    <location>
        <begin position="12"/>
        <end position="39"/>
    </location>
</feature>
<dbReference type="AlphaFoldDB" id="A0A2N5T875"/>
<dbReference type="GO" id="GO:0071013">
    <property type="term" value="C:catalytic step 2 spliceosome"/>
    <property type="evidence" value="ECO:0007669"/>
    <property type="project" value="TreeGrafter"/>
</dbReference>
<comment type="subcellular location">
    <subcellularLocation>
        <location evidence="1">Nucleus</location>
    </subcellularLocation>
</comment>
<evidence type="ECO:0000313" key="7">
    <source>
        <dbReference type="Proteomes" id="UP000235388"/>
    </source>
</evidence>
<feature type="region of interest" description="Disordered" evidence="5">
    <location>
        <begin position="1"/>
        <end position="80"/>
    </location>
</feature>
<proteinExistence type="inferred from homology"/>
<keyword evidence="4" id="KW-0539">Nucleus</keyword>
<evidence type="ECO:0000313" key="6">
    <source>
        <dbReference type="EMBL" id="PLW21697.1"/>
    </source>
</evidence>
<dbReference type="SUPFAM" id="SSF48452">
    <property type="entry name" value="TPR-like"/>
    <property type="match status" value="2"/>
</dbReference>
<dbReference type="InterPro" id="IPR003107">
    <property type="entry name" value="HAT"/>
</dbReference>